<dbReference type="AlphaFoldDB" id="A0AAJ6P0A5"/>
<comment type="caution">
    <text evidence="3">The sequence shown here is derived from an EMBL/GenBank/DDBJ whole genome shotgun (WGS) entry which is preliminary data.</text>
</comment>
<feature type="signal peptide" evidence="2">
    <location>
        <begin position="1"/>
        <end position="20"/>
    </location>
</feature>
<dbReference type="InterPro" id="IPR038404">
    <property type="entry name" value="TRAP_DctP_sf"/>
</dbReference>
<reference evidence="3" key="1">
    <citation type="journal article" date="2023" name="Front. Microbiol.">
        <title>Phylogeography and host specificity of Pasteurellaceae pathogenic to sea-farmed fish in the north-east Atlantic.</title>
        <authorList>
            <person name="Gulla S."/>
            <person name="Colquhoun D.J."/>
            <person name="Olsen A.B."/>
            <person name="Spilsberg B."/>
            <person name="Lagesen K."/>
            <person name="Aakesson C.P."/>
            <person name="Strom S."/>
            <person name="Manji F."/>
            <person name="Birkbeck T.H."/>
            <person name="Nilsen H.K."/>
        </authorList>
    </citation>
    <scope>NUCLEOTIDE SEQUENCE</scope>
    <source>
        <strain evidence="3">TW16_20</strain>
    </source>
</reference>
<dbReference type="InterPro" id="IPR018389">
    <property type="entry name" value="DctP_fam"/>
</dbReference>
<feature type="chain" id="PRO_5042496001" evidence="2">
    <location>
        <begin position="21"/>
        <end position="327"/>
    </location>
</feature>
<dbReference type="GO" id="GO:0055085">
    <property type="term" value="P:transmembrane transport"/>
    <property type="evidence" value="ECO:0007669"/>
    <property type="project" value="InterPro"/>
</dbReference>
<dbReference type="SUPFAM" id="SSF53850">
    <property type="entry name" value="Periplasmic binding protein-like II"/>
    <property type="match status" value="1"/>
</dbReference>
<evidence type="ECO:0000256" key="2">
    <source>
        <dbReference type="SAM" id="SignalP"/>
    </source>
</evidence>
<dbReference type="PANTHER" id="PTHR33376:SF15">
    <property type="entry name" value="BLL6794 PROTEIN"/>
    <property type="match status" value="1"/>
</dbReference>
<sequence>MKKFLFTLLSVAVFSQTATAEQVTLKYSSFLPATTQTNNVTIPRLKTKLEKLSGGNLTVGTYFGGTLGAGPKTQMRLVKNGVADFAEVPIPYTPGRVKGINVFELPFVVKNNLNGSLKTLDLIDNNLITGTKRFVVLGALQAGPYLIHTRDKITSIDDLKGKRMRVSGAIQSAIIKEFGAIPVANIPATQIAENLSRKLLDGALVDMGNVYNFRIEEETKYHVTNLHLGAFSVLFLMNKDKYNSLSADNKKAIDAIKGEWFTKELGKEMDIQATMVLNKLKADDSQHLIALPEADVAKAHKKMKKVIDDWTKQNTRNAEVYQAATAE</sequence>
<evidence type="ECO:0000313" key="3">
    <source>
        <dbReference type="EMBL" id="MDP8172469.1"/>
    </source>
</evidence>
<dbReference type="RefSeq" id="WP_306374670.1">
    <property type="nucleotide sequence ID" value="NZ_JASAYK010000007.1"/>
</dbReference>
<dbReference type="NCBIfam" id="NF037995">
    <property type="entry name" value="TRAP_S1"/>
    <property type="match status" value="1"/>
</dbReference>
<name>A0AAJ6P0A5_9PAST</name>
<evidence type="ECO:0000256" key="1">
    <source>
        <dbReference type="ARBA" id="ARBA00022729"/>
    </source>
</evidence>
<dbReference type="Proteomes" id="UP001236239">
    <property type="component" value="Unassembled WGS sequence"/>
</dbReference>
<proteinExistence type="predicted"/>
<protein>
    <submittedName>
        <fullName evidence="3">TRAP transporter substrate-binding protein</fullName>
    </submittedName>
</protein>
<dbReference type="Gene3D" id="3.40.190.170">
    <property type="entry name" value="Bacterial extracellular solute-binding protein, family 7"/>
    <property type="match status" value="1"/>
</dbReference>
<dbReference type="EMBL" id="JASAYQ010000004">
    <property type="protein sequence ID" value="MDP8172469.1"/>
    <property type="molecule type" value="Genomic_DNA"/>
</dbReference>
<evidence type="ECO:0000313" key="4">
    <source>
        <dbReference type="Proteomes" id="UP001236239"/>
    </source>
</evidence>
<dbReference type="CDD" id="cd13665">
    <property type="entry name" value="PBP2_TRAP_Dctp3_4"/>
    <property type="match status" value="1"/>
</dbReference>
<dbReference type="PANTHER" id="PTHR33376">
    <property type="match status" value="1"/>
</dbReference>
<gene>
    <name evidence="3" type="ORF">QJU93_03745</name>
</gene>
<keyword evidence="1 2" id="KW-0732">Signal</keyword>
<dbReference type="Pfam" id="PF03480">
    <property type="entry name" value="DctP"/>
    <property type="match status" value="1"/>
</dbReference>
<organism evidence="3 4">
    <name type="scientific">Phocoenobacter skyensis</name>
    <dbReference type="NCBI Taxonomy" id="97481"/>
    <lineage>
        <taxon>Bacteria</taxon>
        <taxon>Pseudomonadati</taxon>
        <taxon>Pseudomonadota</taxon>
        <taxon>Gammaproteobacteria</taxon>
        <taxon>Pasteurellales</taxon>
        <taxon>Pasteurellaceae</taxon>
        <taxon>Phocoenobacter</taxon>
    </lineage>
</organism>
<accession>A0AAJ6P0A5</accession>